<organism evidence="7 8">
    <name type="scientific">Carboxydichorda subterranea</name>
    <dbReference type="NCBI Taxonomy" id="3109565"/>
    <lineage>
        <taxon>Bacteria</taxon>
        <taxon>Bacillati</taxon>
        <taxon>Bacillota</taxon>
        <taxon>Limnochordia</taxon>
        <taxon>Limnochordales</taxon>
        <taxon>Geochordaceae</taxon>
        <taxon>Carboxydichorda</taxon>
    </lineage>
</organism>
<dbReference type="Pfam" id="PF03626">
    <property type="entry name" value="COX4_pro"/>
    <property type="match status" value="1"/>
</dbReference>
<dbReference type="Proteomes" id="UP001332192">
    <property type="component" value="Chromosome"/>
</dbReference>
<reference evidence="7 8" key="1">
    <citation type="journal article" date="2024" name="Front. Microbiol.">
        <title>Novel thermophilic genera Geochorda gen. nov. and Carboxydochorda gen. nov. from the deep terrestrial subsurface reveal the ecophysiological diversity in the class Limnochordia.</title>
        <authorList>
            <person name="Karnachuk O.V."/>
            <person name="Lukina A.P."/>
            <person name="Avakyan M.R."/>
            <person name="Kadnikov V.V."/>
            <person name="Begmatov S."/>
            <person name="Beletsky A.V."/>
            <person name="Vlasova K.G."/>
            <person name="Novikov A.A."/>
            <person name="Shcherbakova V.A."/>
            <person name="Mardanov A.V."/>
            <person name="Ravin N.V."/>
        </authorList>
    </citation>
    <scope>NUCLEOTIDE SEQUENCE [LARGE SCALE GENOMIC DNA]</scope>
    <source>
        <strain evidence="7 8">L945</strain>
    </source>
</reference>
<evidence type="ECO:0000313" key="7">
    <source>
        <dbReference type="EMBL" id="WRP18537.1"/>
    </source>
</evidence>
<dbReference type="RefSeq" id="WP_324717810.1">
    <property type="nucleotide sequence ID" value="NZ_CP141615.1"/>
</dbReference>
<evidence type="ECO:0000256" key="5">
    <source>
        <dbReference type="ARBA" id="ARBA00023136"/>
    </source>
</evidence>
<sequence>MASSTPGGLQVSDRTEAVAGHAEAAAHQGYGVYVRTWVWLLVFTLLELGAATVALPRAVTVTLLVALALMKGSLIVAYFMHLRFERLQFVYAVLSPFIFAIILFGAIAPDAIFRVH</sequence>
<evidence type="ECO:0000256" key="4">
    <source>
        <dbReference type="ARBA" id="ARBA00022989"/>
    </source>
</evidence>
<feature type="transmembrane region" description="Helical" evidence="6">
    <location>
        <begin position="89"/>
        <end position="108"/>
    </location>
</feature>
<dbReference type="InterPro" id="IPR005171">
    <property type="entry name" value="Cyt_c_oxidase_su4_prok"/>
</dbReference>
<evidence type="ECO:0000256" key="2">
    <source>
        <dbReference type="ARBA" id="ARBA00022475"/>
    </source>
</evidence>
<comment type="subcellular location">
    <subcellularLocation>
        <location evidence="1">Cell membrane</location>
        <topology evidence="1">Multi-pass membrane protein</topology>
    </subcellularLocation>
</comment>
<evidence type="ECO:0000313" key="8">
    <source>
        <dbReference type="Proteomes" id="UP001332192"/>
    </source>
</evidence>
<accession>A0ABZ1C0D6</accession>
<proteinExistence type="predicted"/>
<dbReference type="NCBIfam" id="TIGR02229">
    <property type="entry name" value="caa3_sub_IV"/>
    <property type="match status" value="1"/>
</dbReference>
<dbReference type="InterPro" id="IPR011743">
    <property type="entry name" value="Caa3_sub_IV"/>
</dbReference>
<evidence type="ECO:0000256" key="3">
    <source>
        <dbReference type="ARBA" id="ARBA00022692"/>
    </source>
</evidence>
<keyword evidence="3 6" id="KW-0812">Transmembrane</keyword>
<gene>
    <name evidence="7" type="ORF">U7230_05915</name>
</gene>
<feature type="transmembrane region" description="Helical" evidence="6">
    <location>
        <begin position="37"/>
        <end position="55"/>
    </location>
</feature>
<evidence type="ECO:0000256" key="1">
    <source>
        <dbReference type="ARBA" id="ARBA00004651"/>
    </source>
</evidence>
<keyword evidence="8" id="KW-1185">Reference proteome</keyword>
<keyword evidence="5 6" id="KW-0472">Membrane</keyword>
<name>A0ABZ1C0D6_9FIRM</name>
<protein>
    <submittedName>
        <fullName evidence="7">Cytochrome C oxidase subunit IV family protein</fullName>
    </submittedName>
</protein>
<feature type="transmembrane region" description="Helical" evidence="6">
    <location>
        <begin position="61"/>
        <end position="82"/>
    </location>
</feature>
<keyword evidence="2" id="KW-1003">Cell membrane</keyword>
<evidence type="ECO:0000256" key="6">
    <source>
        <dbReference type="SAM" id="Phobius"/>
    </source>
</evidence>
<dbReference type="EMBL" id="CP141615">
    <property type="protein sequence ID" value="WRP18537.1"/>
    <property type="molecule type" value="Genomic_DNA"/>
</dbReference>
<keyword evidence="4 6" id="KW-1133">Transmembrane helix</keyword>